<evidence type="ECO:0000313" key="1">
    <source>
        <dbReference type="EMBL" id="BEG97981.1"/>
    </source>
</evidence>
<gene>
    <name evidence="1" type="ORF">BSYN_02460</name>
</gene>
<dbReference type="Proteomes" id="UP001496674">
    <property type="component" value="Chromosome"/>
</dbReference>
<protein>
    <submittedName>
        <fullName evidence="1">Gliding motility lipoprotein GldB</fullName>
    </submittedName>
</protein>
<name>A0ABM8I907_9BACE</name>
<dbReference type="Pfam" id="PF25594">
    <property type="entry name" value="GldB_lipo"/>
    <property type="match status" value="1"/>
</dbReference>
<dbReference type="InterPro" id="IPR019853">
    <property type="entry name" value="GldB-like"/>
</dbReference>
<evidence type="ECO:0000313" key="2">
    <source>
        <dbReference type="Proteomes" id="UP001496674"/>
    </source>
</evidence>
<organism evidence="1 2">
    <name type="scientific">Bacteroides sedimenti</name>
    <dbReference type="NCBI Taxonomy" id="2136147"/>
    <lineage>
        <taxon>Bacteria</taxon>
        <taxon>Pseudomonadati</taxon>
        <taxon>Bacteroidota</taxon>
        <taxon>Bacteroidia</taxon>
        <taxon>Bacteroidales</taxon>
        <taxon>Bacteroidaceae</taxon>
        <taxon>Bacteroides</taxon>
    </lineage>
</organism>
<keyword evidence="1" id="KW-0449">Lipoprotein</keyword>
<reference evidence="1 2" key="1">
    <citation type="submission" date="2023-04" db="EMBL/GenBank/DDBJ databases">
        <title>Draft genome sequence of acteroides sedimenti strain YN3PY1.</title>
        <authorList>
            <person name="Yoshida N."/>
        </authorList>
    </citation>
    <scope>NUCLEOTIDE SEQUENCE [LARGE SCALE GENOMIC DNA]</scope>
    <source>
        <strain evidence="1 2">YN3PY1</strain>
    </source>
</reference>
<sequence length="324" mass="38422">MCLIFFSCHLASGKKERGNAVERIEIERYDKVLNEYVEFNSFSALKKLNTEYLQETKYLIEDVLRLGQVNDDKINTKLKEFYSDSTLRMLTTDALRKFSDMNRLEKGFKKGFKKLKKEIPALKIPHIYSQISALNESVVVGDSILGFSIDKYMGEDYMLYKRYFYDYQRKSMKPDRILPDCFSFFLFSEYPFPENNKGHLLDVMLYYAKVHYVVSKILEYKSFGEELNYTKHEEEWCKFNSKNIWGYMLQNGHLNSTDPMIIRKYLKQAPNTAFFGDNSPMMTGVWMGMQIVDSYMKNHKNMTLKELLEMNDYTRMLSESRFNP</sequence>
<proteinExistence type="predicted"/>
<dbReference type="EMBL" id="AP028055">
    <property type="protein sequence ID" value="BEG97981.1"/>
    <property type="molecule type" value="Genomic_DNA"/>
</dbReference>
<accession>A0ABM8I907</accession>
<keyword evidence="2" id="KW-1185">Reference proteome</keyword>